<feature type="transmembrane region" description="Helical" evidence="2">
    <location>
        <begin position="20"/>
        <end position="40"/>
    </location>
</feature>
<evidence type="ECO:0000313" key="4">
    <source>
        <dbReference type="Proteomes" id="UP001166286"/>
    </source>
</evidence>
<protein>
    <recommendedName>
        <fullName evidence="5">FAD dependent oxidoreductase domain-containing protein</fullName>
    </recommendedName>
</protein>
<dbReference type="EMBL" id="JAFEKC020000008">
    <property type="protein sequence ID" value="KAK0513124.1"/>
    <property type="molecule type" value="Genomic_DNA"/>
</dbReference>
<feature type="compositionally biased region" description="Gly residues" evidence="1">
    <location>
        <begin position="67"/>
        <end position="77"/>
    </location>
</feature>
<feature type="compositionally biased region" description="Acidic residues" evidence="1">
    <location>
        <begin position="57"/>
        <end position="66"/>
    </location>
</feature>
<feature type="region of interest" description="Disordered" evidence="1">
    <location>
        <begin position="1"/>
        <end position="21"/>
    </location>
</feature>
<sequence length="77" mass="7771">MPSPPKSKSSESKTQRPAPPSSILIIGAGVFGLSTTLALLESKWYEGTRVTVLEPGLDGDDDDGGDDGGGGGGIRGL</sequence>
<keyword evidence="4" id="KW-1185">Reference proteome</keyword>
<keyword evidence="2" id="KW-0472">Membrane</keyword>
<evidence type="ECO:0000256" key="2">
    <source>
        <dbReference type="SAM" id="Phobius"/>
    </source>
</evidence>
<gene>
    <name evidence="3" type="ORF">JMJ35_004110</name>
</gene>
<proteinExistence type="predicted"/>
<comment type="caution">
    <text evidence="3">The sequence shown here is derived from an EMBL/GenBank/DDBJ whole genome shotgun (WGS) entry which is preliminary data.</text>
</comment>
<reference evidence="3" key="1">
    <citation type="submission" date="2023-03" db="EMBL/GenBank/DDBJ databases">
        <title>Complete genome of Cladonia borealis.</title>
        <authorList>
            <person name="Park H."/>
        </authorList>
    </citation>
    <scope>NUCLEOTIDE SEQUENCE</scope>
    <source>
        <strain evidence="3">ANT050790</strain>
    </source>
</reference>
<organism evidence="3 4">
    <name type="scientific">Cladonia borealis</name>
    <dbReference type="NCBI Taxonomy" id="184061"/>
    <lineage>
        <taxon>Eukaryota</taxon>
        <taxon>Fungi</taxon>
        <taxon>Dikarya</taxon>
        <taxon>Ascomycota</taxon>
        <taxon>Pezizomycotina</taxon>
        <taxon>Lecanoromycetes</taxon>
        <taxon>OSLEUM clade</taxon>
        <taxon>Lecanoromycetidae</taxon>
        <taxon>Lecanorales</taxon>
        <taxon>Lecanorineae</taxon>
        <taxon>Cladoniaceae</taxon>
        <taxon>Cladonia</taxon>
    </lineage>
</organism>
<dbReference type="Proteomes" id="UP001166286">
    <property type="component" value="Unassembled WGS sequence"/>
</dbReference>
<evidence type="ECO:0008006" key="5">
    <source>
        <dbReference type="Google" id="ProtNLM"/>
    </source>
</evidence>
<dbReference type="Gene3D" id="3.50.50.60">
    <property type="entry name" value="FAD/NAD(P)-binding domain"/>
    <property type="match status" value="1"/>
</dbReference>
<name>A0AA39R3U6_9LECA</name>
<keyword evidence="2" id="KW-0812">Transmembrane</keyword>
<feature type="region of interest" description="Disordered" evidence="1">
    <location>
        <begin position="54"/>
        <end position="77"/>
    </location>
</feature>
<keyword evidence="2" id="KW-1133">Transmembrane helix</keyword>
<accession>A0AA39R3U6</accession>
<dbReference type="AlphaFoldDB" id="A0AA39R3U6"/>
<evidence type="ECO:0000256" key="1">
    <source>
        <dbReference type="SAM" id="MobiDB-lite"/>
    </source>
</evidence>
<dbReference type="InterPro" id="IPR036188">
    <property type="entry name" value="FAD/NAD-bd_sf"/>
</dbReference>
<evidence type="ECO:0000313" key="3">
    <source>
        <dbReference type="EMBL" id="KAK0513124.1"/>
    </source>
</evidence>